<gene>
    <name evidence="2" type="ORF">Tci_899263</name>
</gene>
<evidence type="ECO:0000313" key="2">
    <source>
        <dbReference type="EMBL" id="GFD27294.1"/>
    </source>
</evidence>
<accession>A0A699V554</accession>
<comment type="caution">
    <text evidence="2">The sequence shown here is derived from an EMBL/GenBank/DDBJ whole genome shotgun (WGS) entry which is preliminary data.</text>
</comment>
<evidence type="ECO:0000256" key="1">
    <source>
        <dbReference type="SAM" id="MobiDB-lite"/>
    </source>
</evidence>
<organism evidence="2">
    <name type="scientific">Tanacetum cinerariifolium</name>
    <name type="common">Dalmatian daisy</name>
    <name type="synonym">Chrysanthemum cinerariifolium</name>
    <dbReference type="NCBI Taxonomy" id="118510"/>
    <lineage>
        <taxon>Eukaryota</taxon>
        <taxon>Viridiplantae</taxon>
        <taxon>Streptophyta</taxon>
        <taxon>Embryophyta</taxon>
        <taxon>Tracheophyta</taxon>
        <taxon>Spermatophyta</taxon>
        <taxon>Magnoliopsida</taxon>
        <taxon>eudicotyledons</taxon>
        <taxon>Gunneridae</taxon>
        <taxon>Pentapetalae</taxon>
        <taxon>asterids</taxon>
        <taxon>campanulids</taxon>
        <taxon>Asterales</taxon>
        <taxon>Asteraceae</taxon>
        <taxon>Asteroideae</taxon>
        <taxon>Anthemideae</taxon>
        <taxon>Anthemidinae</taxon>
        <taxon>Tanacetum</taxon>
    </lineage>
</organism>
<dbReference type="AlphaFoldDB" id="A0A699V554"/>
<feature type="non-terminal residue" evidence="2">
    <location>
        <position position="93"/>
    </location>
</feature>
<feature type="region of interest" description="Disordered" evidence="1">
    <location>
        <begin position="46"/>
        <end position="93"/>
    </location>
</feature>
<dbReference type="EMBL" id="BKCJ011375875">
    <property type="protein sequence ID" value="GFD27294.1"/>
    <property type="molecule type" value="Genomic_DNA"/>
</dbReference>
<name>A0A699V554_TANCI</name>
<protein>
    <submittedName>
        <fullName evidence="2">Uncharacterized protein</fullName>
    </submittedName>
</protein>
<feature type="compositionally biased region" description="Basic and acidic residues" evidence="1">
    <location>
        <begin position="69"/>
        <end position="93"/>
    </location>
</feature>
<sequence>MSNDKESSAAGTDNRAPMLEEDDYESWKIRMERYIRSKGDGKKIWKSIMSGPATTPRTPILDATGEDTTQTREKTDDEFTEEENARELIDYKA</sequence>
<proteinExistence type="predicted"/>
<reference evidence="2" key="1">
    <citation type="journal article" date="2019" name="Sci. Rep.">
        <title>Draft genome of Tanacetum cinerariifolium, the natural source of mosquito coil.</title>
        <authorList>
            <person name="Yamashiro T."/>
            <person name="Shiraishi A."/>
            <person name="Satake H."/>
            <person name="Nakayama K."/>
        </authorList>
    </citation>
    <scope>NUCLEOTIDE SEQUENCE</scope>
</reference>